<protein>
    <submittedName>
        <fullName evidence="1">Uncharacterized protein</fullName>
    </submittedName>
</protein>
<gene>
    <name evidence="1" type="ORF">DPMN_053843</name>
</gene>
<reference evidence="1" key="1">
    <citation type="journal article" date="2019" name="bioRxiv">
        <title>The Genome of the Zebra Mussel, Dreissena polymorpha: A Resource for Invasive Species Research.</title>
        <authorList>
            <person name="McCartney M.A."/>
            <person name="Auch B."/>
            <person name="Kono T."/>
            <person name="Mallez S."/>
            <person name="Zhang Y."/>
            <person name="Obille A."/>
            <person name="Becker A."/>
            <person name="Abrahante J.E."/>
            <person name="Garbe J."/>
            <person name="Badalamenti J.P."/>
            <person name="Herman A."/>
            <person name="Mangelson H."/>
            <person name="Liachko I."/>
            <person name="Sullivan S."/>
            <person name="Sone E.D."/>
            <person name="Koren S."/>
            <person name="Silverstein K.A.T."/>
            <person name="Beckman K.B."/>
            <person name="Gohl D.M."/>
        </authorList>
    </citation>
    <scope>NUCLEOTIDE SEQUENCE</scope>
    <source>
        <strain evidence="1">Duluth1</strain>
        <tissue evidence="1">Whole animal</tissue>
    </source>
</reference>
<evidence type="ECO:0000313" key="2">
    <source>
        <dbReference type="Proteomes" id="UP000828390"/>
    </source>
</evidence>
<dbReference type="EMBL" id="JAIWYP010000012">
    <property type="protein sequence ID" value="KAH3727897.1"/>
    <property type="molecule type" value="Genomic_DNA"/>
</dbReference>
<organism evidence="1 2">
    <name type="scientific">Dreissena polymorpha</name>
    <name type="common">Zebra mussel</name>
    <name type="synonym">Mytilus polymorpha</name>
    <dbReference type="NCBI Taxonomy" id="45954"/>
    <lineage>
        <taxon>Eukaryota</taxon>
        <taxon>Metazoa</taxon>
        <taxon>Spiralia</taxon>
        <taxon>Lophotrochozoa</taxon>
        <taxon>Mollusca</taxon>
        <taxon>Bivalvia</taxon>
        <taxon>Autobranchia</taxon>
        <taxon>Heteroconchia</taxon>
        <taxon>Euheterodonta</taxon>
        <taxon>Imparidentia</taxon>
        <taxon>Neoheterodontei</taxon>
        <taxon>Myida</taxon>
        <taxon>Dreissenoidea</taxon>
        <taxon>Dreissenidae</taxon>
        <taxon>Dreissena</taxon>
    </lineage>
</organism>
<sequence>MSFISYSIFSGRIDTWWAGNTYSLQVSRLHIPSFINYSKFSGRIDTWWAGNAYSLQSLDTPVFLTGLTRGGQIDGGIDRQTHERMADIYTYLLSKYEYGI</sequence>
<dbReference type="AlphaFoldDB" id="A0A9D4CNU6"/>
<dbReference type="Proteomes" id="UP000828390">
    <property type="component" value="Unassembled WGS sequence"/>
</dbReference>
<accession>A0A9D4CNU6</accession>
<proteinExistence type="predicted"/>
<evidence type="ECO:0000313" key="1">
    <source>
        <dbReference type="EMBL" id="KAH3727897.1"/>
    </source>
</evidence>
<name>A0A9D4CNU6_DREPO</name>
<keyword evidence="2" id="KW-1185">Reference proteome</keyword>
<reference evidence="1" key="2">
    <citation type="submission" date="2020-11" db="EMBL/GenBank/DDBJ databases">
        <authorList>
            <person name="McCartney M.A."/>
            <person name="Auch B."/>
            <person name="Kono T."/>
            <person name="Mallez S."/>
            <person name="Becker A."/>
            <person name="Gohl D.M."/>
            <person name="Silverstein K.A.T."/>
            <person name="Koren S."/>
            <person name="Bechman K.B."/>
            <person name="Herman A."/>
            <person name="Abrahante J.E."/>
            <person name="Garbe J."/>
        </authorList>
    </citation>
    <scope>NUCLEOTIDE SEQUENCE</scope>
    <source>
        <strain evidence="1">Duluth1</strain>
        <tissue evidence="1">Whole animal</tissue>
    </source>
</reference>
<comment type="caution">
    <text evidence="1">The sequence shown here is derived from an EMBL/GenBank/DDBJ whole genome shotgun (WGS) entry which is preliminary data.</text>
</comment>